<dbReference type="Pfam" id="PF00106">
    <property type="entry name" value="adh_short"/>
    <property type="match status" value="1"/>
</dbReference>
<dbReference type="InterPro" id="IPR002347">
    <property type="entry name" value="SDR_fam"/>
</dbReference>
<evidence type="ECO:0000256" key="3">
    <source>
        <dbReference type="RuleBase" id="RU000363"/>
    </source>
</evidence>
<dbReference type="PRINTS" id="PR00081">
    <property type="entry name" value="GDHRDH"/>
</dbReference>
<dbReference type="EMBL" id="PVNS01000001">
    <property type="protein sequence ID" value="PRO67079.1"/>
    <property type="molecule type" value="Genomic_DNA"/>
</dbReference>
<evidence type="ECO:0000256" key="1">
    <source>
        <dbReference type="ARBA" id="ARBA00006484"/>
    </source>
</evidence>
<dbReference type="Proteomes" id="UP000243650">
    <property type="component" value="Unassembled WGS sequence"/>
</dbReference>
<dbReference type="InterPro" id="IPR036291">
    <property type="entry name" value="NAD(P)-bd_dom_sf"/>
</dbReference>
<dbReference type="PANTHER" id="PTHR43115:SF4">
    <property type="entry name" value="DEHYDROGENASE_REDUCTASE SDR FAMILY MEMBER 11"/>
    <property type="match status" value="1"/>
</dbReference>
<dbReference type="Gene3D" id="3.40.50.720">
    <property type="entry name" value="NAD(P)-binding Rossmann-like Domain"/>
    <property type="match status" value="1"/>
</dbReference>
<dbReference type="OrthoDB" id="9775296at2"/>
<protein>
    <submittedName>
        <fullName evidence="5">Oxidoreductase</fullName>
    </submittedName>
</protein>
<dbReference type="InterPro" id="IPR057326">
    <property type="entry name" value="KR_dom"/>
</dbReference>
<feature type="domain" description="Ketoreductase" evidence="4">
    <location>
        <begin position="7"/>
        <end position="191"/>
    </location>
</feature>
<evidence type="ECO:0000313" key="5">
    <source>
        <dbReference type="EMBL" id="PRO67079.1"/>
    </source>
</evidence>
<dbReference type="SMART" id="SM00822">
    <property type="entry name" value="PKS_KR"/>
    <property type="match status" value="1"/>
</dbReference>
<organism evidence="5 6">
    <name type="scientific">Alkalicoccus urumqiensis</name>
    <name type="common">Bacillus urumqiensis</name>
    <dbReference type="NCBI Taxonomy" id="1548213"/>
    <lineage>
        <taxon>Bacteria</taxon>
        <taxon>Bacillati</taxon>
        <taxon>Bacillota</taxon>
        <taxon>Bacilli</taxon>
        <taxon>Bacillales</taxon>
        <taxon>Bacillaceae</taxon>
        <taxon>Alkalicoccus</taxon>
    </lineage>
</organism>
<keyword evidence="6" id="KW-1185">Reference proteome</keyword>
<keyword evidence="2" id="KW-0560">Oxidoreductase</keyword>
<gene>
    <name evidence="5" type="ORF">C6I21_00485</name>
</gene>
<comment type="caution">
    <text evidence="5">The sequence shown here is derived from an EMBL/GenBank/DDBJ whole genome shotgun (WGS) entry which is preliminary data.</text>
</comment>
<name>A0A2P6MLC3_ALKUR</name>
<dbReference type="GO" id="GO:0016616">
    <property type="term" value="F:oxidoreductase activity, acting on the CH-OH group of donors, NAD or NADP as acceptor"/>
    <property type="evidence" value="ECO:0007669"/>
    <property type="project" value="UniProtKB-ARBA"/>
</dbReference>
<dbReference type="RefSeq" id="WP_105957465.1">
    <property type="nucleotide sequence ID" value="NZ_PVNS01000001.1"/>
</dbReference>
<comment type="similarity">
    <text evidence="1 3">Belongs to the short-chain dehydrogenases/reductases (SDR) family.</text>
</comment>
<dbReference type="SUPFAM" id="SSF51735">
    <property type="entry name" value="NAD(P)-binding Rossmann-fold domains"/>
    <property type="match status" value="1"/>
</dbReference>
<dbReference type="PANTHER" id="PTHR43115">
    <property type="entry name" value="DEHYDROGENASE/REDUCTASE SDR FAMILY MEMBER 11"/>
    <property type="match status" value="1"/>
</dbReference>
<proteinExistence type="inferred from homology"/>
<dbReference type="FunFam" id="3.40.50.720:FF:000047">
    <property type="entry name" value="NADP-dependent L-serine/L-allo-threonine dehydrogenase"/>
    <property type="match status" value="1"/>
</dbReference>
<reference evidence="5 6" key="1">
    <citation type="submission" date="2018-03" db="EMBL/GenBank/DDBJ databases">
        <title>Bacillus urumqiensis sp. nov., a moderately haloalkaliphilic bacterium isolated from a salt lake.</title>
        <authorList>
            <person name="Zhao B."/>
            <person name="Liao Z."/>
        </authorList>
    </citation>
    <scope>NUCLEOTIDE SEQUENCE [LARGE SCALE GENOMIC DNA]</scope>
    <source>
        <strain evidence="5 6">BZ-SZ-XJ18</strain>
    </source>
</reference>
<evidence type="ECO:0000313" key="6">
    <source>
        <dbReference type="Proteomes" id="UP000243650"/>
    </source>
</evidence>
<evidence type="ECO:0000256" key="2">
    <source>
        <dbReference type="ARBA" id="ARBA00023002"/>
    </source>
</evidence>
<evidence type="ECO:0000259" key="4">
    <source>
        <dbReference type="SMART" id="SM00822"/>
    </source>
</evidence>
<dbReference type="PROSITE" id="PS00061">
    <property type="entry name" value="ADH_SHORT"/>
    <property type="match status" value="1"/>
</dbReference>
<dbReference type="PRINTS" id="PR00080">
    <property type="entry name" value="SDRFAMILY"/>
</dbReference>
<dbReference type="AlphaFoldDB" id="A0A2P6MLC3"/>
<accession>A0A2P6MLC3</accession>
<dbReference type="InterPro" id="IPR020904">
    <property type="entry name" value="Sc_DH/Rdtase_CS"/>
</dbReference>
<sequence length="249" mass="26986">MGDWSGKTVVITGASSGIGEATAARFAKEGADVVVAARREERLQELKDRLSDLPGKVEYKATDVTNQQQVEDLIQFTVDTFGQVDVLFNNAGLMPLSFMKNKKVDEWEKMVDVNIKGVLYGVGAVLPHMLERNSGHIITTSSIAGHEVMPAGAVYCGTKFAARVIMEGLGKEIAKSDVRTTSISPGVVDTELTDTITDEEALDMLKKGIGLNEMTPLQSEDIAEAVFYACSQPKHVDVNEIIVRPNQQG</sequence>